<protein>
    <submittedName>
        <fullName evidence="1">Uncharacterized protein</fullName>
    </submittedName>
</protein>
<comment type="caution">
    <text evidence="1">The sequence shown here is derived from an EMBL/GenBank/DDBJ whole genome shotgun (WGS) entry which is preliminary data.</text>
</comment>
<evidence type="ECO:0000313" key="1">
    <source>
        <dbReference type="EMBL" id="KAJ7772129.1"/>
    </source>
</evidence>
<dbReference type="EMBL" id="JARJLG010000020">
    <property type="protein sequence ID" value="KAJ7772129.1"/>
    <property type="molecule type" value="Genomic_DNA"/>
</dbReference>
<name>A0AAD7JWV0_9AGAR</name>
<dbReference type="Proteomes" id="UP001215280">
    <property type="component" value="Unassembled WGS sequence"/>
</dbReference>
<accession>A0AAD7JWV0</accession>
<dbReference type="InterPro" id="IPR029058">
    <property type="entry name" value="AB_hydrolase_fold"/>
</dbReference>
<keyword evidence="2" id="KW-1185">Reference proteome</keyword>
<proteinExistence type="predicted"/>
<sequence>MYFPPEDSEEEVKHLKHGELKVIESIWGHLAGGGNGTKNDKEFIVTQVRRFLQDS</sequence>
<dbReference type="Gene3D" id="3.40.50.1820">
    <property type="entry name" value="alpha/beta hydrolase"/>
    <property type="match status" value="1"/>
</dbReference>
<reference evidence="1" key="1">
    <citation type="submission" date="2023-03" db="EMBL/GenBank/DDBJ databases">
        <title>Massive genome expansion in bonnet fungi (Mycena s.s.) driven by repeated elements and novel gene families across ecological guilds.</title>
        <authorList>
            <consortium name="Lawrence Berkeley National Laboratory"/>
            <person name="Harder C.B."/>
            <person name="Miyauchi S."/>
            <person name="Viragh M."/>
            <person name="Kuo A."/>
            <person name="Thoen E."/>
            <person name="Andreopoulos B."/>
            <person name="Lu D."/>
            <person name="Skrede I."/>
            <person name="Drula E."/>
            <person name="Henrissat B."/>
            <person name="Morin E."/>
            <person name="Kohler A."/>
            <person name="Barry K."/>
            <person name="LaButti K."/>
            <person name="Morin E."/>
            <person name="Salamov A."/>
            <person name="Lipzen A."/>
            <person name="Mereny Z."/>
            <person name="Hegedus B."/>
            <person name="Baldrian P."/>
            <person name="Stursova M."/>
            <person name="Weitz H."/>
            <person name="Taylor A."/>
            <person name="Grigoriev I.V."/>
            <person name="Nagy L.G."/>
            <person name="Martin F."/>
            <person name="Kauserud H."/>
        </authorList>
    </citation>
    <scope>NUCLEOTIDE SEQUENCE</scope>
    <source>
        <strain evidence="1">CBHHK188m</strain>
    </source>
</reference>
<dbReference type="AlphaFoldDB" id="A0AAD7JWV0"/>
<feature type="non-terminal residue" evidence="1">
    <location>
        <position position="1"/>
    </location>
</feature>
<evidence type="ECO:0000313" key="2">
    <source>
        <dbReference type="Proteomes" id="UP001215280"/>
    </source>
</evidence>
<gene>
    <name evidence="1" type="ORF">DFH07DRAFT_803814</name>
</gene>
<organism evidence="1 2">
    <name type="scientific">Mycena maculata</name>
    <dbReference type="NCBI Taxonomy" id="230809"/>
    <lineage>
        <taxon>Eukaryota</taxon>
        <taxon>Fungi</taxon>
        <taxon>Dikarya</taxon>
        <taxon>Basidiomycota</taxon>
        <taxon>Agaricomycotina</taxon>
        <taxon>Agaricomycetes</taxon>
        <taxon>Agaricomycetidae</taxon>
        <taxon>Agaricales</taxon>
        <taxon>Marasmiineae</taxon>
        <taxon>Mycenaceae</taxon>
        <taxon>Mycena</taxon>
    </lineage>
</organism>